<keyword evidence="3" id="KW-1185">Reference proteome</keyword>
<reference evidence="2 3" key="1">
    <citation type="journal article" date="2013" name="Genome Announc.">
        <title>Draft Genome Sequence of 'Candidatus Halobonum tyrrellensis' Strain G22, Isolated from the Hypersaline Waters of Lake Tyrrell, Australia.</title>
        <authorList>
            <person name="Ugalde J.A."/>
            <person name="Narasingarao P."/>
            <person name="Kuo S."/>
            <person name="Podell S."/>
            <person name="Allen E.E."/>
        </authorList>
    </citation>
    <scope>NUCLEOTIDE SEQUENCE [LARGE SCALE GENOMIC DNA]</scope>
    <source>
        <strain evidence="2 3">G22</strain>
    </source>
</reference>
<dbReference type="STRING" id="1324957.K933_14098"/>
<comment type="caution">
    <text evidence="2">The sequence shown here is derived from an EMBL/GenBank/DDBJ whole genome shotgun (WGS) entry which is preliminary data.</text>
</comment>
<evidence type="ECO:0000259" key="1">
    <source>
        <dbReference type="Pfam" id="PF01261"/>
    </source>
</evidence>
<feature type="domain" description="Xylose isomerase-like TIM barrel" evidence="1">
    <location>
        <begin position="23"/>
        <end position="234"/>
    </location>
</feature>
<name>V4HBJ3_9EURY</name>
<evidence type="ECO:0000313" key="2">
    <source>
        <dbReference type="EMBL" id="ESP87413.1"/>
    </source>
</evidence>
<dbReference type="AlphaFoldDB" id="V4HBJ3"/>
<dbReference type="Proteomes" id="UP000017840">
    <property type="component" value="Unassembled WGS sequence"/>
</dbReference>
<dbReference type="PANTHER" id="PTHR12110">
    <property type="entry name" value="HYDROXYPYRUVATE ISOMERASE"/>
    <property type="match status" value="1"/>
</dbReference>
<dbReference type="InterPro" id="IPR036237">
    <property type="entry name" value="Xyl_isomerase-like_sf"/>
</dbReference>
<dbReference type="InterPro" id="IPR013022">
    <property type="entry name" value="Xyl_isomerase-like_TIM-brl"/>
</dbReference>
<evidence type="ECO:0000313" key="3">
    <source>
        <dbReference type="Proteomes" id="UP000017840"/>
    </source>
</evidence>
<dbReference type="GO" id="GO:0016853">
    <property type="term" value="F:isomerase activity"/>
    <property type="evidence" value="ECO:0007669"/>
    <property type="project" value="UniProtKB-KW"/>
</dbReference>
<accession>V4HBJ3</accession>
<dbReference type="SUPFAM" id="SSF51658">
    <property type="entry name" value="Xylose isomerase-like"/>
    <property type="match status" value="1"/>
</dbReference>
<dbReference type="PANTHER" id="PTHR12110:SF41">
    <property type="entry name" value="INOSOSE DEHYDRATASE"/>
    <property type="match status" value="1"/>
</dbReference>
<keyword evidence="2" id="KW-0413">Isomerase</keyword>
<dbReference type="Pfam" id="PF01261">
    <property type="entry name" value="AP_endonuc_2"/>
    <property type="match status" value="1"/>
</dbReference>
<organism evidence="2 3">
    <name type="scientific">Candidatus Halobonum tyrrellensis G22</name>
    <dbReference type="NCBI Taxonomy" id="1324957"/>
    <lineage>
        <taxon>Archaea</taxon>
        <taxon>Methanobacteriati</taxon>
        <taxon>Methanobacteriota</taxon>
        <taxon>Stenosarchaea group</taxon>
        <taxon>Halobacteria</taxon>
        <taxon>Halobacteriales</taxon>
        <taxon>Haloferacaceae</taxon>
        <taxon>Candidatus Halobonum</taxon>
    </lineage>
</organism>
<dbReference type="RefSeq" id="WP_023395393.1">
    <property type="nucleotide sequence ID" value="NZ_ASGZ01000059.1"/>
</dbReference>
<dbReference type="eggNOG" id="arCOG01902">
    <property type="taxonomic scope" value="Archaea"/>
</dbReference>
<protein>
    <submittedName>
        <fullName evidence="2">Xylose isomerase domain-containing protein</fullName>
    </submittedName>
</protein>
<dbReference type="InterPro" id="IPR050312">
    <property type="entry name" value="IolE/XylAMocC-like"/>
</dbReference>
<gene>
    <name evidence="2" type="ORF">K933_14098</name>
</gene>
<dbReference type="EMBL" id="ASGZ01000059">
    <property type="protein sequence ID" value="ESP87413.1"/>
    <property type="molecule type" value="Genomic_DNA"/>
</dbReference>
<proteinExistence type="predicted"/>
<sequence>MSDSAVGVQSVVFEATSLADLLAELAGTGIEHLELWTGHLSPDDGDERVAAAERALDTAGVAVCGYGVADLAAPDDARRYAAFADRLGAGYLTVNYPPARDDVTEALVSAAAEFDLDIAVHNYSSLHHDDRSAVFSSVADVRDVFDRYDHPRLGVCVDTGHFLVEDVDPETVVRDLGDRIAAVHLKDTSEAAAEDLPGAGRLDLSRLVGLLDAYADPDAPLVVEYELPAERATAALREAEANVRAALADATEGN</sequence>
<dbReference type="Gene3D" id="3.20.20.150">
    <property type="entry name" value="Divalent-metal-dependent TIM barrel enzymes"/>
    <property type="match status" value="1"/>
</dbReference>